<evidence type="ECO:0000313" key="1">
    <source>
        <dbReference type="EMBL" id="EMZ19165.1"/>
    </source>
</evidence>
<dbReference type="AlphaFoldDB" id="N1ZZC8"/>
<keyword evidence="2" id="KW-1185">Reference proteome</keyword>
<name>N1ZZC8_9FIRM</name>
<dbReference type="EMBL" id="AQFT01000174">
    <property type="protein sequence ID" value="EMZ19165.1"/>
    <property type="molecule type" value="Genomic_DNA"/>
</dbReference>
<evidence type="ECO:0000313" key="2">
    <source>
        <dbReference type="Proteomes" id="UP000012589"/>
    </source>
</evidence>
<reference evidence="1 2" key="1">
    <citation type="journal article" date="2014" name="Genome Announc.">
        <title>Draft genome sequences of the altered schaedler flora, a defined bacterial community from gnotobiotic mice.</title>
        <authorList>
            <person name="Wannemuehler M.J."/>
            <person name="Overstreet A.M."/>
            <person name="Ward D.V."/>
            <person name="Phillips G.J."/>
        </authorList>
    </citation>
    <scope>NUCLEOTIDE SEQUENCE [LARGE SCALE GENOMIC DNA]</scope>
    <source>
        <strain evidence="1 2">ASF492</strain>
    </source>
</reference>
<comment type="caution">
    <text evidence="1">The sequence shown here is derived from an EMBL/GenBank/DDBJ whole genome shotgun (WGS) entry which is preliminary data.</text>
</comment>
<gene>
    <name evidence="1" type="ORF">C823_05642</name>
</gene>
<sequence>MGKLIIISLDESEKGIYDQILKIVNEADINIDRKLDESQRDIQVGELNIMTGSIKC</sequence>
<dbReference type="HOGENOM" id="CLU_3007527_0_0_9"/>
<accession>N1ZZC8</accession>
<proteinExistence type="predicted"/>
<protein>
    <submittedName>
        <fullName evidence="1">Uncharacterized protein</fullName>
    </submittedName>
</protein>
<dbReference type="PATRIC" id="fig|1235802.3.peg.5959"/>
<organism evidence="1 2">
    <name type="scientific">Eubacterium plexicaudatum ASF492</name>
    <dbReference type="NCBI Taxonomy" id="1235802"/>
    <lineage>
        <taxon>Bacteria</taxon>
        <taxon>Bacillati</taxon>
        <taxon>Bacillota</taxon>
        <taxon>Clostridia</taxon>
        <taxon>Eubacteriales</taxon>
        <taxon>Eubacteriaceae</taxon>
        <taxon>Eubacterium</taxon>
    </lineage>
</organism>
<dbReference type="Proteomes" id="UP000012589">
    <property type="component" value="Unassembled WGS sequence"/>
</dbReference>